<keyword evidence="4 8" id="KW-0378">Hydrolase</keyword>
<dbReference type="SUPFAM" id="SSF54001">
    <property type="entry name" value="Cysteine proteinases"/>
    <property type="match status" value="1"/>
</dbReference>
<dbReference type="Pfam" id="PF00877">
    <property type="entry name" value="NLPC_P60"/>
    <property type="match status" value="1"/>
</dbReference>
<dbReference type="InterPro" id="IPR038765">
    <property type="entry name" value="Papain-like_cys_pep_sf"/>
</dbReference>
<dbReference type="AlphaFoldDB" id="A0A3R5UTR4"/>
<proteinExistence type="inferred from homology"/>
<evidence type="ECO:0000256" key="5">
    <source>
        <dbReference type="ARBA" id="ARBA00022807"/>
    </source>
</evidence>
<organism evidence="8 9">
    <name type="scientific">Ornithobacterium rhinotracheale</name>
    <dbReference type="NCBI Taxonomy" id="28251"/>
    <lineage>
        <taxon>Bacteria</taxon>
        <taxon>Pseudomonadati</taxon>
        <taxon>Bacteroidota</taxon>
        <taxon>Flavobacteriia</taxon>
        <taxon>Flavobacteriales</taxon>
        <taxon>Weeksellaceae</taxon>
        <taxon>Ornithobacterium</taxon>
    </lineage>
</organism>
<dbReference type="OrthoDB" id="9807055at2"/>
<feature type="domain" description="NlpC/P60" evidence="7">
    <location>
        <begin position="94"/>
        <end position="220"/>
    </location>
</feature>
<dbReference type="Gene3D" id="3.90.1720.10">
    <property type="entry name" value="endopeptidase domain like (from Nostoc punctiforme)"/>
    <property type="match status" value="1"/>
</dbReference>
<dbReference type="RefSeq" id="WP_128500818.1">
    <property type="nucleotide sequence ID" value="NZ_CP035107.1"/>
</dbReference>
<comment type="similarity">
    <text evidence="1">Belongs to the peptidase C40 family.</text>
</comment>
<dbReference type="PROSITE" id="PS51257">
    <property type="entry name" value="PROKAR_LIPOPROTEIN"/>
    <property type="match status" value="1"/>
</dbReference>
<dbReference type="InterPro" id="IPR052062">
    <property type="entry name" value="Murein_DD/LD_carboxypeptidase"/>
</dbReference>
<dbReference type="GO" id="GO:0006508">
    <property type="term" value="P:proteolysis"/>
    <property type="evidence" value="ECO:0007669"/>
    <property type="project" value="UniProtKB-KW"/>
</dbReference>
<dbReference type="GO" id="GO:0008234">
    <property type="term" value="F:cysteine-type peptidase activity"/>
    <property type="evidence" value="ECO:0007669"/>
    <property type="project" value="UniProtKB-KW"/>
</dbReference>
<dbReference type="Proteomes" id="UP000287701">
    <property type="component" value="Chromosome"/>
</dbReference>
<dbReference type="PROSITE" id="PS51935">
    <property type="entry name" value="NLPC_P60"/>
    <property type="match status" value="1"/>
</dbReference>
<evidence type="ECO:0000256" key="4">
    <source>
        <dbReference type="ARBA" id="ARBA00022801"/>
    </source>
</evidence>
<evidence type="ECO:0000256" key="2">
    <source>
        <dbReference type="ARBA" id="ARBA00022670"/>
    </source>
</evidence>
<dbReference type="PANTHER" id="PTHR47360">
    <property type="entry name" value="MUREIN DD-ENDOPEPTIDASE MEPS/MUREIN LD-CARBOXYPEPTIDASE"/>
    <property type="match status" value="1"/>
</dbReference>
<accession>A0A3R5UTR4</accession>
<evidence type="ECO:0000256" key="3">
    <source>
        <dbReference type="ARBA" id="ARBA00022729"/>
    </source>
</evidence>
<keyword evidence="5" id="KW-0788">Thiol protease</keyword>
<dbReference type="InterPro" id="IPR000064">
    <property type="entry name" value="NLP_P60_dom"/>
</dbReference>
<keyword evidence="2" id="KW-0645">Protease</keyword>
<evidence type="ECO:0000256" key="6">
    <source>
        <dbReference type="SAM" id="SignalP"/>
    </source>
</evidence>
<dbReference type="EMBL" id="CP035107">
    <property type="protein sequence ID" value="QAR30321.1"/>
    <property type="molecule type" value="Genomic_DNA"/>
</dbReference>
<reference evidence="8 9" key="1">
    <citation type="submission" date="2019-01" db="EMBL/GenBank/DDBJ databases">
        <title>Whole Genome of Ornithobacterium rhinotracheale FARPER-174b.</title>
        <authorList>
            <person name="Tataje-Lavanda L.A."/>
            <person name="Montalvan A."/>
            <person name="Montesinos R."/>
            <person name="Zimic M."/>
            <person name="Fernandez-Sanchez M."/>
            <person name="Fernandez-Diaz M."/>
        </authorList>
    </citation>
    <scope>NUCLEOTIDE SEQUENCE [LARGE SCALE GENOMIC DNA]</scope>
    <source>
        <strain evidence="8 9">FARPER-174b</strain>
    </source>
</reference>
<feature type="chain" id="PRO_5018788369" evidence="6">
    <location>
        <begin position="22"/>
        <end position="238"/>
    </location>
</feature>
<evidence type="ECO:0000313" key="9">
    <source>
        <dbReference type="Proteomes" id="UP000287701"/>
    </source>
</evidence>
<feature type="signal peptide" evidence="6">
    <location>
        <begin position="1"/>
        <end position="21"/>
    </location>
</feature>
<sequence>MPKASNYIALLLVIVTLSSCGTSNNYLSSQYKGSFNNTNNSLSVQSRAKNLYAVKVSLKKPKINYDEKIIPIVDTNRAKVLEKLENNSFTSYFDLTVNKLIHEAETYLGTPYRFGGTTRSGIDCSAFMQRIYEAEGIELPRISSSQANIGVRVTRDELQKGDLIFFSTTSRSRVTHVGMVYDVQDGKVRFIHASSSKGVTISDLDESYWNSRYRTARRVEEFATPQLVKNSELKNKDI</sequence>
<name>A0A3R5UTR4_ORNRH</name>
<gene>
    <name evidence="8" type="ORF">EQP59_02575</name>
</gene>
<evidence type="ECO:0000259" key="7">
    <source>
        <dbReference type="PROSITE" id="PS51935"/>
    </source>
</evidence>
<evidence type="ECO:0000256" key="1">
    <source>
        <dbReference type="ARBA" id="ARBA00007074"/>
    </source>
</evidence>
<dbReference type="PANTHER" id="PTHR47360:SF1">
    <property type="entry name" value="ENDOPEPTIDASE NLPC-RELATED"/>
    <property type="match status" value="1"/>
</dbReference>
<protein>
    <submittedName>
        <fullName evidence="8">Hydrolase Nlp/P60</fullName>
    </submittedName>
</protein>
<keyword evidence="3 6" id="KW-0732">Signal</keyword>
<evidence type="ECO:0000313" key="8">
    <source>
        <dbReference type="EMBL" id="QAR30321.1"/>
    </source>
</evidence>